<reference evidence="1" key="1">
    <citation type="submission" date="2017-02" db="EMBL/GenBank/DDBJ databases">
        <authorList>
            <person name="Regsiter A."/>
            <person name="William W."/>
        </authorList>
    </citation>
    <scope>NUCLEOTIDE SEQUENCE</scope>
    <source>
        <strain evidence="1">BdmA 4</strain>
    </source>
</reference>
<name>A0A3P3XS28_9SPIR</name>
<proteinExistence type="predicted"/>
<dbReference type="EMBL" id="FWDO01000005">
    <property type="protein sequence ID" value="SLM19112.1"/>
    <property type="molecule type" value="Genomic_DNA"/>
</dbReference>
<dbReference type="AlphaFoldDB" id="A0A3P3XS28"/>
<gene>
    <name evidence="1" type="ORF">SPIRO4BDMA_50627</name>
</gene>
<protein>
    <submittedName>
        <fullName evidence="1">Uncharacterized protein</fullName>
    </submittedName>
</protein>
<accession>A0A3P3XS28</accession>
<sequence>MYISNYYHKNKYQGNSAILSGPDSKIYGFPFPMFSKIDLIKNYVLRDSTGVFCVIYVRTSIWPGPQFPATGTSKRRGLIFR</sequence>
<evidence type="ECO:0000313" key="1">
    <source>
        <dbReference type="EMBL" id="SLM19112.1"/>
    </source>
</evidence>
<organism evidence="1">
    <name type="scientific">uncultured spirochete</name>
    <dbReference type="NCBI Taxonomy" id="156406"/>
    <lineage>
        <taxon>Bacteria</taxon>
        <taxon>Pseudomonadati</taxon>
        <taxon>Spirochaetota</taxon>
        <taxon>Spirochaetia</taxon>
        <taxon>Spirochaetales</taxon>
        <taxon>environmental samples</taxon>
    </lineage>
</organism>